<comment type="caution">
    <text evidence="1">The sequence shown here is derived from an EMBL/GenBank/DDBJ whole genome shotgun (WGS) entry which is preliminary data.</text>
</comment>
<evidence type="ECO:0000313" key="2">
    <source>
        <dbReference type="Proteomes" id="UP000483802"/>
    </source>
</evidence>
<evidence type="ECO:0008006" key="3">
    <source>
        <dbReference type="Google" id="ProtNLM"/>
    </source>
</evidence>
<proteinExistence type="predicted"/>
<protein>
    <recommendedName>
        <fullName evidence="3">Polyketide cyclase / dehydrase and lipid transport</fullName>
    </recommendedName>
</protein>
<dbReference type="AlphaFoldDB" id="A0A6L6X1M9"/>
<dbReference type="EMBL" id="WPNZ01000013">
    <property type="protein sequence ID" value="MVO87713.1"/>
    <property type="molecule type" value="Genomic_DNA"/>
</dbReference>
<name>A0A6L6X1M9_9ACTN</name>
<keyword evidence="2" id="KW-1185">Reference proteome</keyword>
<reference evidence="1 2" key="1">
    <citation type="submission" date="2019-11" db="EMBL/GenBank/DDBJ databases">
        <title>Streptomyces typhae sp. nov., a novel endophytic actinomycete isolated from the root of cattail pollen (Typha angustifolia L.).</title>
        <authorList>
            <person name="Peng C."/>
        </authorList>
    </citation>
    <scope>NUCLEOTIDE SEQUENCE [LARGE SCALE GENOMIC DNA]</scope>
    <source>
        <strain evidence="2">p1417</strain>
    </source>
</reference>
<evidence type="ECO:0000313" key="1">
    <source>
        <dbReference type="EMBL" id="MVO87713.1"/>
    </source>
</evidence>
<accession>A0A6L6X1M9</accession>
<sequence length="82" mass="8960">MQHRLKPVGLEFIAAAPGLRALVEEWRLAPVTATRTRVQWTFAAGAAAPLRLALRHGRRGLDRSFTTAVTNLDRLLAGKDAS</sequence>
<gene>
    <name evidence="1" type="ORF">GPA10_23875</name>
</gene>
<dbReference type="RefSeq" id="WP_157167271.1">
    <property type="nucleotide sequence ID" value="NZ_WPNZ01000013.1"/>
</dbReference>
<dbReference type="Proteomes" id="UP000483802">
    <property type="component" value="Unassembled WGS sequence"/>
</dbReference>
<organism evidence="1 2">
    <name type="scientific">Streptomyces typhae</name>
    <dbReference type="NCBI Taxonomy" id="2681492"/>
    <lineage>
        <taxon>Bacteria</taxon>
        <taxon>Bacillati</taxon>
        <taxon>Actinomycetota</taxon>
        <taxon>Actinomycetes</taxon>
        <taxon>Kitasatosporales</taxon>
        <taxon>Streptomycetaceae</taxon>
        <taxon>Streptomyces</taxon>
    </lineage>
</organism>
<dbReference type="SUPFAM" id="SSF55961">
    <property type="entry name" value="Bet v1-like"/>
    <property type="match status" value="1"/>
</dbReference>